<dbReference type="PANTHER" id="PTHR30385:SF4">
    <property type="entry name" value="RNA POLYMERASE SIGMA-E FACTOR"/>
    <property type="match status" value="1"/>
</dbReference>
<gene>
    <name evidence="9" type="ORF">JS756_01650</name>
</gene>
<keyword evidence="10" id="KW-1185">Reference proteome</keyword>
<dbReference type="NCBIfam" id="TIGR02937">
    <property type="entry name" value="sigma70-ECF"/>
    <property type="match status" value="1"/>
</dbReference>
<dbReference type="InterPro" id="IPR014322">
    <property type="entry name" value="RNA_pol_sigma-B/F/G"/>
</dbReference>
<dbReference type="InterPro" id="IPR007624">
    <property type="entry name" value="RNA_pol_sigma70_r3"/>
</dbReference>
<evidence type="ECO:0000256" key="5">
    <source>
        <dbReference type="SAM" id="MobiDB-lite"/>
    </source>
</evidence>
<keyword evidence="2" id="KW-0731">Sigma factor</keyword>
<feature type="region of interest" description="Disordered" evidence="5">
    <location>
        <begin position="1"/>
        <end position="22"/>
    </location>
</feature>
<sequence length="452" mass="49162">MYPAATPTEPPPDRAAPPAPSSDHIDALMRNLAALPPGPHRRAERERAIGLLVPLARRLARRFHGRSEDADDLVQVASVGLIKAVDGYDPGLGHAFLSYAVPTVVGEIKRHLRDRAGVLRLPRRYQEARGPVLQAVEELQQRNGGHSPTPQEIAEHTGLEPDRVTGTLQAVHACRPRSLDAKSDVGGDRPLLSLIGTEDRELDRVLDSLALASALERLSERDRLVLHLRFYQDRTQQQIADVIGVSQMQVSRILARCLRQLREMLVATEPEQERAAPKTADADVLRPPEPAERVPPEEPADGAQTRRAAPTGSGARGRPARVRRPPRALTAGREARRPGGSAPSRRGGPGRFRASVGNRRPLGTPPPRRRACRAGACRPGRTLRAPCSTGCGDHERHMSQPRPPPPHLAAQHPTSPVNFARPHAMNAAISSYPTCTNSGSPPQPDRTRPGTR</sequence>
<protein>
    <submittedName>
        <fullName evidence="9">SigB/SigF/SigG family RNA polymerase sigma factor</fullName>
    </submittedName>
</protein>
<feature type="domain" description="RNA polymerase sigma-70 region 2" evidence="7">
    <location>
        <begin position="53"/>
        <end position="116"/>
    </location>
</feature>
<evidence type="ECO:0000313" key="10">
    <source>
        <dbReference type="Proteomes" id="UP000788262"/>
    </source>
</evidence>
<feature type="compositionally biased region" description="Basic and acidic residues" evidence="5">
    <location>
        <begin position="271"/>
        <end position="296"/>
    </location>
</feature>
<evidence type="ECO:0000259" key="7">
    <source>
        <dbReference type="Pfam" id="PF04542"/>
    </source>
</evidence>
<dbReference type="Gene3D" id="1.20.120.1810">
    <property type="match status" value="1"/>
</dbReference>
<evidence type="ECO:0000259" key="6">
    <source>
        <dbReference type="Pfam" id="PF04539"/>
    </source>
</evidence>
<dbReference type="Pfam" id="PF04539">
    <property type="entry name" value="Sigma70_r3"/>
    <property type="match status" value="1"/>
</dbReference>
<dbReference type="InterPro" id="IPR007630">
    <property type="entry name" value="RNA_pol_sigma70_r4"/>
</dbReference>
<keyword evidence="4" id="KW-0804">Transcription</keyword>
<dbReference type="Pfam" id="PF04542">
    <property type="entry name" value="Sigma70_r2"/>
    <property type="match status" value="1"/>
</dbReference>
<evidence type="ECO:0000256" key="4">
    <source>
        <dbReference type="ARBA" id="ARBA00023163"/>
    </source>
</evidence>
<dbReference type="NCBIfam" id="TIGR02980">
    <property type="entry name" value="SigBFG"/>
    <property type="match status" value="1"/>
</dbReference>
<dbReference type="PRINTS" id="PR00046">
    <property type="entry name" value="SIGMA70FCT"/>
</dbReference>
<feature type="region of interest" description="Disordered" evidence="5">
    <location>
        <begin position="269"/>
        <end position="452"/>
    </location>
</feature>
<accession>A0ABS2VIC1</accession>
<feature type="domain" description="RNA polymerase sigma-70 region 3" evidence="6">
    <location>
        <begin position="129"/>
        <end position="195"/>
    </location>
</feature>
<dbReference type="SUPFAM" id="SSF88946">
    <property type="entry name" value="Sigma2 domain of RNA polymerase sigma factors"/>
    <property type="match status" value="1"/>
</dbReference>
<keyword evidence="3" id="KW-0238">DNA-binding</keyword>
<organism evidence="9 10">
    <name type="scientific">Streptomyces actuosus</name>
    <dbReference type="NCBI Taxonomy" id="1885"/>
    <lineage>
        <taxon>Bacteria</taxon>
        <taxon>Bacillati</taxon>
        <taxon>Actinomycetota</taxon>
        <taxon>Actinomycetes</taxon>
        <taxon>Kitasatosporales</taxon>
        <taxon>Streptomycetaceae</taxon>
        <taxon>Streptomyces</taxon>
    </lineage>
</organism>
<feature type="domain" description="RNA polymerase sigma-70 region 4" evidence="8">
    <location>
        <begin position="214"/>
        <end position="263"/>
    </location>
</feature>
<evidence type="ECO:0000256" key="3">
    <source>
        <dbReference type="ARBA" id="ARBA00023125"/>
    </source>
</evidence>
<dbReference type="InterPro" id="IPR014284">
    <property type="entry name" value="RNA_pol_sigma-70_dom"/>
</dbReference>
<keyword evidence="1" id="KW-0805">Transcription regulation</keyword>
<dbReference type="Gene3D" id="1.10.10.10">
    <property type="entry name" value="Winged helix-like DNA-binding domain superfamily/Winged helix DNA-binding domain"/>
    <property type="match status" value="2"/>
</dbReference>
<dbReference type="InterPro" id="IPR007627">
    <property type="entry name" value="RNA_pol_sigma70_r2"/>
</dbReference>
<name>A0ABS2VIC1_STRAS</name>
<dbReference type="EMBL" id="JAFFZS010000001">
    <property type="protein sequence ID" value="MBN0042837.1"/>
    <property type="molecule type" value="Genomic_DNA"/>
</dbReference>
<dbReference type="PANTHER" id="PTHR30385">
    <property type="entry name" value="SIGMA FACTOR F FLAGELLAR"/>
    <property type="match status" value="1"/>
</dbReference>
<dbReference type="InterPro" id="IPR000943">
    <property type="entry name" value="RNA_pol_sigma70"/>
</dbReference>
<evidence type="ECO:0000256" key="1">
    <source>
        <dbReference type="ARBA" id="ARBA00023015"/>
    </source>
</evidence>
<dbReference type="InterPro" id="IPR013325">
    <property type="entry name" value="RNA_pol_sigma_r2"/>
</dbReference>
<feature type="compositionally biased region" description="Pro residues" evidence="5">
    <location>
        <begin position="8"/>
        <end position="20"/>
    </location>
</feature>
<reference evidence="9 10" key="1">
    <citation type="submission" date="2021-02" db="EMBL/GenBank/DDBJ databases">
        <title>Whole genome sequencing of Streptomyces actuosus VRA1.</title>
        <authorList>
            <person name="Sen G."/>
            <person name="Sen A."/>
        </authorList>
    </citation>
    <scope>NUCLEOTIDE SEQUENCE [LARGE SCALE GENOMIC DNA]</scope>
    <source>
        <strain evidence="9 10">VRA1</strain>
    </source>
</reference>
<dbReference type="InterPro" id="IPR013324">
    <property type="entry name" value="RNA_pol_sigma_r3/r4-like"/>
</dbReference>
<evidence type="ECO:0000313" key="9">
    <source>
        <dbReference type="EMBL" id="MBN0042837.1"/>
    </source>
</evidence>
<feature type="compositionally biased region" description="Polar residues" evidence="5">
    <location>
        <begin position="428"/>
        <end position="440"/>
    </location>
</feature>
<evidence type="ECO:0000259" key="8">
    <source>
        <dbReference type="Pfam" id="PF04545"/>
    </source>
</evidence>
<proteinExistence type="predicted"/>
<comment type="caution">
    <text evidence="9">The sequence shown here is derived from an EMBL/GenBank/DDBJ whole genome shotgun (WGS) entry which is preliminary data.</text>
</comment>
<dbReference type="Proteomes" id="UP000788262">
    <property type="component" value="Unassembled WGS sequence"/>
</dbReference>
<evidence type="ECO:0000256" key="2">
    <source>
        <dbReference type="ARBA" id="ARBA00023082"/>
    </source>
</evidence>
<dbReference type="InterPro" id="IPR036388">
    <property type="entry name" value="WH-like_DNA-bd_sf"/>
</dbReference>
<dbReference type="SUPFAM" id="SSF88659">
    <property type="entry name" value="Sigma3 and sigma4 domains of RNA polymerase sigma factors"/>
    <property type="match status" value="2"/>
</dbReference>
<dbReference type="CDD" id="cd06171">
    <property type="entry name" value="Sigma70_r4"/>
    <property type="match status" value="1"/>
</dbReference>
<feature type="compositionally biased region" description="Low complexity" evidence="5">
    <location>
        <begin position="338"/>
        <end position="362"/>
    </location>
</feature>
<dbReference type="Pfam" id="PF04545">
    <property type="entry name" value="Sigma70_r4"/>
    <property type="match status" value="1"/>
</dbReference>